<keyword evidence="1" id="KW-0560">Oxidoreductase</keyword>
<dbReference type="PANTHER" id="PTHR43762">
    <property type="entry name" value="L-GULONOLACTONE OXIDASE"/>
    <property type="match status" value="1"/>
</dbReference>
<evidence type="ECO:0000256" key="1">
    <source>
        <dbReference type="ARBA" id="ARBA00023002"/>
    </source>
</evidence>
<reference evidence="3" key="1">
    <citation type="submission" date="2021-02" db="EMBL/GenBank/DDBJ databases">
        <authorList>
            <person name="Dougan E. K."/>
            <person name="Rhodes N."/>
            <person name="Thang M."/>
            <person name="Chan C."/>
        </authorList>
    </citation>
    <scope>NUCLEOTIDE SEQUENCE</scope>
</reference>
<dbReference type="InterPro" id="IPR036318">
    <property type="entry name" value="FAD-bd_PCMH-like_sf"/>
</dbReference>
<gene>
    <name evidence="3" type="ORF">SNAT2548_LOCUS6062</name>
</gene>
<dbReference type="Gene3D" id="3.30.43.10">
    <property type="entry name" value="Uridine Diphospho-n-acetylenolpyruvylglucosamine Reductase, domain 2"/>
    <property type="match status" value="1"/>
</dbReference>
<feature type="domain" description="FAD-binding PCMH-type" evidence="2">
    <location>
        <begin position="545"/>
        <end position="717"/>
    </location>
</feature>
<protein>
    <recommendedName>
        <fullName evidence="2">FAD-binding PCMH-type domain-containing protein</fullName>
    </recommendedName>
</protein>
<dbReference type="OrthoDB" id="446687at2759"/>
<evidence type="ECO:0000259" key="2">
    <source>
        <dbReference type="PROSITE" id="PS51387"/>
    </source>
</evidence>
<feature type="non-terminal residue" evidence="3">
    <location>
        <position position="902"/>
    </location>
</feature>
<dbReference type="InterPro" id="IPR010031">
    <property type="entry name" value="FAD_lactone_oxidase-like"/>
</dbReference>
<proteinExistence type="predicted"/>
<dbReference type="InterPro" id="IPR016167">
    <property type="entry name" value="FAD-bd_PCMH_sub1"/>
</dbReference>
<dbReference type="Proteomes" id="UP000604046">
    <property type="component" value="Unassembled WGS sequence"/>
</dbReference>
<evidence type="ECO:0000313" key="3">
    <source>
        <dbReference type="EMBL" id="CAE7201780.1"/>
    </source>
</evidence>
<sequence>MDTDLAALLPASRFLCGCVAALLEILPAQLAANPKEHFLGGVGRKLAELSQCESVPDEAQDPSVATVGAGSPSVPEAAEPIKCKRDMTCRCPECCAMLGLVAASAGAATSPGSLGAVDLEMALQTLHEMVRCPKLTLELEILRKQEKAMRALMQASMDDEQQGKSSLLAHLLRAEGAGLRDLTLLCASPLDNVRWMAIAVLLRLMKRAHGDKGDGLESHVRLDDDHQVRLLSDRIYTQLYDMERLAQAIATVATPDTSGRCDGEDETDTILCLGLDDRELGALCTLCRDVSRAQRDMLDAMTLPASIVQRIEGCLAERPRWREGFFVKLSTRSPKDSVFDLPLKVHSGREACLLLASSHRVADDLEAEKSLRKMGDGSEMFGVILRAWLSCEPCQEFRAFVFDQRLTACSQYFCDPEDVHPSLIQMLDRVGRALHGAYASKLQRILLGAGLRHAVLDLVVPWNSWGEDADEHSDARSVRLIELNSFGFRSGACLFDWDAEADLDVIAGRVPFQLRVRRGDPRPCAFQMPDVAAEDDADMQNWSGTHQRKVRRVWSPDSLDQLWFLLQWATQNRQKVRPVGMNLSPNGLAMEERGMLSMGELDAIKGVDKEAGTITVQAGARVSQILQELQKHGLTLENFSSITEQQAAGWTQVSAHGTGARIPPVDEMITSMQMACPGRGVLRVGADDADPALFRWLRVGLGTLGVVQELTLKVIPRYTLHERTYCVTYEELERDHKRLLQTYRHVRYMWVPYTDTIVVVVSDVAEPGAEAKPALPEEQRVEPLKELLKSMVEDCGDLEGKNFAQLRERLLELAPLDPEHVAKVNRAEAEFWRRSAGERIADSTEILGFECGGAQWVLENCFPCGTIDEPTLADIRYVKEMKEVIEKKGIAAASPIEQRWTS</sequence>
<dbReference type="EMBL" id="CAJNDS010000398">
    <property type="protein sequence ID" value="CAE7201780.1"/>
    <property type="molecule type" value="Genomic_DNA"/>
</dbReference>
<dbReference type="InterPro" id="IPR007173">
    <property type="entry name" value="ALO_C"/>
</dbReference>
<dbReference type="InterPro" id="IPR006094">
    <property type="entry name" value="Oxid_FAD_bind_N"/>
</dbReference>
<name>A0A812JFN8_9DINO</name>
<dbReference type="Pfam" id="PF01565">
    <property type="entry name" value="FAD_binding_4"/>
    <property type="match status" value="1"/>
</dbReference>
<dbReference type="Pfam" id="PF04030">
    <property type="entry name" value="ALO"/>
    <property type="match status" value="1"/>
</dbReference>
<dbReference type="InterPro" id="IPR016166">
    <property type="entry name" value="FAD-bd_PCMH"/>
</dbReference>
<comment type="caution">
    <text evidence="3">The sequence shown here is derived from an EMBL/GenBank/DDBJ whole genome shotgun (WGS) entry which is preliminary data.</text>
</comment>
<dbReference type="GO" id="GO:0071949">
    <property type="term" value="F:FAD binding"/>
    <property type="evidence" value="ECO:0007669"/>
    <property type="project" value="InterPro"/>
</dbReference>
<dbReference type="GO" id="GO:0016020">
    <property type="term" value="C:membrane"/>
    <property type="evidence" value="ECO:0007669"/>
    <property type="project" value="InterPro"/>
</dbReference>
<dbReference type="Gene3D" id="3.30.465.10">
    <property type="match status" value="1"/>
</dbReference>
<keyword evidence="4" id="KW-1185">Reference proteome</keyword>
<dbReference type="SUPFAM" id="SSF56176">
    <property type="entry name" value="FAD-binding/transporter-associated domain-like"/>
    <property type="match status" value="1"/>
</dbReference>
<organism evidence="3 4">
    <name type="scientific">Symbiodinium natans</name>
    <dbReference type="NCBI Taxonomy" id="878477"/>
    <lineage>
        <taxon>Eukaryota</taxon>
        <taxon>Sar</taxon>
        <taxon>Alveolata</taxon>
        <taxon>Dinophyceae</taxon>
        <taxon>Suessiales</taxon>
        <taxon>Symbiodiniaceae</taxon>
        <taxon>Symbiodinium</taxon>
    </lineage>
</organism>
<dbReference type="InterPro" id="IPR009772">
    <property type="entry name" value="CDC123"/>
</dbReference>
<dbReference type="InterPro" id="IPR016169">
    <property type="entry name" value="FAD-bd_PCMH_sub2"/>
</dbReference>
<dbReference type="GO" id="GO:0003885">
    <property type="term" value="F:D-arabinono-1,4-lactone oxidase activity"/>
    <property type="evidence" value="ECO:0007669"/>
    <property type="project" value="InterPro"/>
</dbReference>
<evidence type="ECO:0000313" key="4">
    <source>
        <dbReference type="Proteomes" id="UP000604046"/>
    </source>
</evidence>
<accession>A0A812JFN8</accession>
<dbReference type="PROSITE" id="PS51387">
    <property type="entry name" value="FAD_PCMH"/>
    <property type="match status" value="1"/>
</dbReference>
<dbReference type="PANTHER" id="PTHR43762:SF1">
    <property type="entry name" value="D-ARABINONO-1,4-LACTONE OXIDASE"/>
    <property type="match status" value="1"/>
</dbReference>
<dbReference type="AlphaFoldDB" id="A0A812JFN8"/>
<dbReference type="Pfam" id="PF07065">
    <property type="entry name" value="D123"/>
    <property type="match status" value="1"/>
</dbReference>